<proteinExistence type="predicted"/>
<dbReference type="AlphaFoldDB" id="A0A8X6T5J5"/>
<reference evidence="1" key="1">
    <citation type="submission" date="2020-08" db="EMBL/GenBank/DDBJ databases">
        <title>Multicomponent nature underlies the extraordinary mechanical properties of spider dragline silk.</title>
        <authorList>
            <person name="Kono N."/>
            <person name="Nakamura H."/>
            <person name="Mori M."/>
            <person name="Yoshida Y."/>
            <person name="Ohtoshi R."/>
            <person name="Malay A.D."/>
            <person name="Moran D.A.P."/>
            <person name="Tomita M."/>
            <person name="Numata K."/>
            <person name="Arakawa K."/>
        </authorList>
    </citation>
    <scope>NUCLEOTIDE SEQUENCE</scope>
</reference>
<name>A0A8X6T5J5_TRICX</name>
<evidence type="ECO:0000313" key="2">
    <source>
        <dbReference type="Proteomes" id="UP000887159"/>
    </source>
</evidence>
<organism evidence="1 2">
    <name type="scientific">Trichonephila clavipes</name>
    <name type="common">Golden silk orbweaver</name>
    <name type="synonym">Nephila clavipes</name>
    <dbReference type="NCBI Taxonomy" id="2585209"/>
    <lineage>
        <taxon>Eukaryota</taxon>
        <taxon>Metazoa</taxon>
        <taxon>Ecdysozoa</taxon>
        <taxon>Arthropoda</taxon>
        <taxon>Chelicerata</taxon>
        <taxon>Arachnida</taxon>
        <taxon>Araneae</taxon>
        <taxon>Araneomorphae</taxon>
        <taxon>Entelegynae</taxon>
        <taxon>Araneoidea</taxon>
        <taxon>Nephilidae</taxon>
        <taxon>Trichonephila</taxon>
    </lineage>
</organism>
<evidence type="ECO:0000313" key="1">
    <source>
        <dbReference type="EMBL" id="GFY19113.1"/>
    </source>
</evidence>
<protein>
    <submittedName>
        <fullName evidence="1">Uncharacterized protein</fullName>
    </submittedName>
</protein>
<comment type="caution">
    <text evidence="1">The sequence shown here is derived from an EMBL/GenBank/DDBJ whole genome shotgun (WGS) entry which is preliminary data.</text>
</comment>
<dbReference type="EMBL" id="BMAU01021351">
    <property type="protein sequence ID" value="GFY19113.1"/>
    <property type="molecule type" value="Genomic_DNA"/>
</dbReference>
<keyword evidence="2" id="KW-1185">Reference proteome</keyword>
<accession>A0A8X6T5J5</accession>
<sequence length="87" mass="9975">MFSPALAIIYPARRCASSKDISSEAVPRQEIWEPNNWVFLSPWIKAEFTQRMSASSVERLANQRLHLVRDEVSDWLDAQLSTLTALK</sequence>
<dbReference type="Proteomes" id="UP000887159">
    <property type="component" value="Unassembled WGS sequence"/>
</dbReference>
<gene>
    <name evidence="1" type="ORF">TNCV_4224771</name>
</gene>